<dbReference type="Pfam" id="PF21259">
    <property type="entry name" value="Rgg_C"/>
    <property type="match status" value="1"/>
</dbReference>
<protein>
    <submittedName>
        <fullName evidence="2">UpsR</fullName>
    </submittedName>
</protein>
<evidence type="ECO:0000313" key="2">
    <source>
        <dbReference type="EMBL" id="KRL12792.1"/>
    </source>
</evidence>
<feature type="domain" description="HTH cro/C1-type" evidence="1">
    <location>
        <begin position="15"/>
        <end position="68"/>
    </location>
</feature>
<dbReference type="Pfam" id="PF01381">
    <property type="entry name" value="HTH_3"/>
    <property type="match status" value="1"/>
</dbReference>
<dbReference type="OrthoDB" id="2296017at2"/>
<dbReference type="NCBIfam" id="TIGR01716">
    <property type="entry name" value="RGG_Cterm"/>
    <property type="match status" value="1"/>
</dbReference>
<dbReference type="GO" id="GO:0003677">
    <property type="term" value="F:DNA binding"/>
    <property type="evidence" value="ECO:0007669"/>
    <property type="project" value="InterPro"/>
</dbReference>
<evidence type="ECO:0000259" key="1">
    <source>
        <dbReference type="PROSITE" id="PS50943"/>
    </source>
</evidence>
<dbReference type="PANTHER" id="PTHR37038:SF12">
    <property type="entry name" value="TRANSCRIPTIONAL REGULATOR"/>
    <property type="match status" value="1"/>
</dbReference>
<sequence length="329" mass="37639">MRKKVNRMNIEGPLFRQLRKDRGMTLTELADPQNSVSFIGKFERGETRISFNRLEHLLSQINVPFEEFLFLRATKRGVVPAIQMDMLRSFYLTADSPLPLNDIWQIIDRSNRGGNTPADLAALAKIAATLDDTTRWGQLLKIFIAINRVFITDSLHERQTDWAAIQAMTRPVVSYLYTIDNWGSFELVTFTLFQNFMAPATVHQLLGTALSLSAKEEALPLIYKLRLNLLAGAFRTFINGGNTQWAKECLDQQADLVRNTGELMEAVILRFQRGWYTMYEENFDQGKEMCDQAISIAHILDQPVIVQRLTKYRNVIIAGYHDPDAGIIY</sequence>
<proteinExistence type="predicted"/>
<name>A0A0R1N8W8_9LACO</name>
<comment type="caution">
    <text evidence="2">The sequence shown here is derived from an EMBL/GenBank/DDBJ whole genome shotgun (WGS) entry which is preliminary data.</text>
</comment>
<dbReference type="SMART" id="SM00530">
    <property type="entry name" value="HTH_XRE"/>
    <property type="match status" value="1"/>
</dbReference>
<dbReference type="InterPro" id="IPR010057">
    <property type="entry name" value="Transcription_activator_Rgg_C"/>
</dbReference>
<dbReference type="SUPFAM" id="SSF47413">
    <property type="entry name" value="lambda repressor-like DNA-binding domains"/>
    <property type="match status" value="1"/>
</dbReference>
<dbReference type="InterPro" id="IPR053163">
    <property type="entry name" value="HTH-type_regulator_Rgg"/>
</dbReference>
<dbReference type="STRING" id="1423792.FD09_GL002779"/>
<dbReference type="InterPro" id="IPR010982">
    <property type="entry name" value="Lambda_DNA-bd_dom_sf"/>
</dbReference>
<accession>A0A0R1N8W8</accession>
<dbReference type="Gene3D" id="1.10.260.40">
    <property type="entry name" value="lambda repressor-like DNA-binding domains"/>
    <property type="match status" value="1"/>
</dbReference>
<dbReference type="InterPro" id="IPR001387">
    <property type="entry name" value="Cro/C1-type_HTH"/>
</dbReference>
<dbReference type="EMBL" id="AZEC01000006">
    <property type="protein sequence ID" value="KRL12792.1"/>
    <property type="molecule type" value="Genomic_DNA"/>
</dbReference>
<keyword evidence="3" id="KW-1185">Reference proteome</keyword>
<dbReference type="PATRIC" id="fig|1423792.3.peg.2839"/>
<dbReference type="Proteomes" id="UP000051330">
    <property type="component" value="Unassembled WGS sequence"/>
</dbReference>
<dbReference type="AlphaFoldDB" id="A0A0R1N8W8"/>
<reference evidence="2 3" key="1">
    <citation type="journal article" date="2015" name="Genome Announc.">
        <title>Expanding the biotechnology potential of lactobacilli through comparative genomics of 213 strains and associated genera.</title>
        <authorList>
            <person name="Sun Z."/>
            <person name="Harris H.M."/>
            <person name="McCann A."/>
            <person name="Guo C."/>
            <person name="Argimon S."/>
            <person name="Zhang W."/>
            <person name="Yang X."/>
            <person name="Jeffery I.B."/>
            <person name="Cooney J.C."/>
            <person name="Kagawa T.F."/>
            <person name="Liu W."/>
            <person name="Song Y."/>
            <person name="Salvetti E."/>
            <person name="Wrobel A."/>
            <person name="Rasinkangas P."/>
            <person name="Parkhill J."/>
            <person name="Rea M.C."/>
            <person name="O'Sullivan O."/>
            <person name="Ritari J."/>
            <person name="Douillard F.P."/>
            <person name="Paul Ross R."/>
            <person name="Yang R."/>
            <person name="Briner A.E."/>
            <person name="Felis G.E."/>
            <person name="de Vos W.M."/>
            <person name="Barrangou R."/>
            <person name="Klaenhammer T.R."/>
            <person name="Caufield P.W."/>
            <person name="Cui Y."/>
            <person name="Zhang H."/>
            <person name="O'Toole P.W."/>
        </authorList>
    </citation>
    <scope>NUCLEOTIDE SEQUENCE [LARGE SCALE GENOMIC DNA]</scope>
    <source>
        <strain evidence="2 3">DSM 12744</strain>
    </source>
</reference>
<dbReference type="PROSITE" id="PS50943">
    <property type="entry name" value="HTH_CROC1"/>
    <property type="match status" value="1"/>
</dbReference>
<dbReference type="PANTHER" id="PTHR37038">
    <property type="entry name" value="TRANSCRIPTIONAL REGULATOR-RELATED"/>
    <property type="match status" value="1"/>
</dbReference>
<gene>
    <name evidence="2" type="ORF">FD09_GL002779</name>
</gene>
<organism evidence="2 3">
    <name type="scientific">Schleiferilactobacillus perolens DSM 12744</name>
    <dbReference type="NCBI Taxonomy" id="1423792"/>
    <lineage>
        <taxon>Bacteria</taxon>
        <taxon>Bacillati</taxon>
        <taxon>Bacillota</taxon>
        <taxon>Bacilli</taxon>
        <taxon>Lactobacillales</taxon>
        <taxon>Lactobacillaceae</taxon>
        <taxon>Schleiferilactobacillus</taxon>
    </lineage>
</organism>
<dbReference type="CDD" id="cd00093">
    <property type="entry name" value="HTH_XRE"/>
    <property type="match status" value="1"/>
</dbReference>
<evidence type="ECO:0000313" key="3">
    <source>
        <dbReference type="Proteomes" id="UP000051330"/>
    </source>
</evidence>